<dbReference type="GO" id="GO:0019888">
    <property type="term" value="F:protein phosphatase regulator activity"/>
    <property type="evidence" value="ECO:0007669"/>
    <property type="project" value="InterPro"/>
</dbReference>
<evidence type="ECO:0008006" key="5">
    <source>
        <dbReference type="Google" id="ProtNLM"/>
    </source>
</evidence>
<dbReference type="InterPro" id="IPR000009">
    <property type="entry name" value="PP2A_PR55"/>
</dbReference>
<evidence type="ECO:0000256" key="2">
    <source>
        <dbReference type="ARBA" id="ARBA00022737"/>
    </source>
</evidence>
<keyword evidence="1" id="KW-0853">WD repeat</keyword>
<reference evidence="3" key="1">
    <citation type="submission" date="2019-09" db="EMBL/GenBank/DDBJ databases">
        <title>Draft genome information of white flower Hibiscus syriacus.</title>
        <authorList>
            <person name="Kim Y.-M."/>
        </authorList>
    </citation>
    <scope>NUCLEOTIDE SEQUENCE [LARGE SCALE GENOMIC DNA]</scope>
    <source>
        <strain evidence="3">YM2019G1</strain>
    </source>
</reference>
<keyword evidence="2" id="KW-0677">Repeat</keyword>
<evidence type="ECO:0000256" key="1">
    <source>
        <dbReference type="ARBA" id="ARBA00022574"/>
    </source>
</evidence>
<accession>A0A6A3BEX2</accession>
<evidence type="ECO:0000313" key="4">
    <source>
        <dbReference type="Proteomes" id="UP000436088"/>
    </source>
</evidence>
<keyword evidence="4" id="KW-1185">Reference proteome</keyword>
<dbReference type="EMBL" id="VEPZ02000873">
    <property type="protein sequence ID" value="KAE8714018.1"/>
    <property type="molecule type" value="Genomic_DNA"/>
</dbReference>
<dbReference type="InterPro" id="IPR018067">
    <property type="entry name" value="PP2A_PR55_CS"/>
</dbReference>
<dbReference type="PROSITE" id="PS01024">
    <property type="entry name" value="PR55_1"/>
    <property type="match status" value="1"/>
</dbReference>
<name>A0A6A3BEX2_HIBSY</name>
<evidence type="ECO:0000313" key="3">
    <source>
        <dbReference type="EMBL" id="KAE8714018.1"/>
    </source>
</evidence>
<dbReference type="AlphaFoldDB" id="A0A6A3BEX2"/>
<dbReference type="Proteomes" id="UP000436088">
    <property type="component" value="Unassembled WGS sequence"/>
</dbReference>
<comment type="caution">
    <text evidence="3">The sequence shown here is derived from an EMBL/GenBank/DDBJ whole genome shotgun (WGS) entry which is preliminary data.</text>
</comment>
<organism evidence="3 4">
    <name type="scientific">Hibiscus syriacus</name>
    <name type="common">Rose of Sharon</name>
    <dbReference type="NCBI Taxonomy" id="106335"/>
    <lineage>
        <taxon>Eukaryota</taxon>
        <taxon>Viridiplantae</taxon>
        <taxon>Streptophyta</taxon>
        <taxon>Embryophyta</taxon>
        <taxon>Tracheophyta</taxon>
        <taxon>Spermatophyta</taxon>
        <taxon>Magnoliopsida</taxon>
        <taxon>eudicotyledons</taxon>
        <taxon>Gunneridae</taxon>
        <taxon>Pentapetalae</taxon>
        <taxon>rosids</taxon>
        <taxon>malvids</taxon>
        <taxon>Malvales</taxon>
        <taxon>Malvaceae</taxon>
        <taxon>Malvoideae</taxon>
        <taxon>Hibiscus</taxon>
    </lineage>
</organism>
<dbReference type="PRINTS" id="PR00600">
    <property type="entry name" value="PP2APR55"/>
</dbReference>
<sequence>MDYPMNRHPEFRYKTEFQSHEPEFDYLKSLEIEEKINKIRWCQSANGALFLLSTNDKTIKFWKVAMQQTYESNLVIYLFLYCHFKSGQYINKLQAIHENGGCIGNDLSFPTTGFPSLRLPVVTSIESYGEMSRIMHAHDSYNSISSNSYSSSKGSNRLIDMRQSALCDSHSKLFEEQVAPGTRLISFYEINSFSFKQPLLFVMPFGYDAFVGHKYGSGPVATFHVHEHLRPKVNIFFFVISMKTIPSLTNLNVVLVVMDFEWLLGRTAICSGSLVVLKVAEANNTGSQQKPHEVCSDVLGRQGETSSRPLRSLGSLSGVVRREEAASMVIRQSW</sequence>
<proteinExistence type="predicted"/>
<gene>
    <name evidence="3" type="ORF">F3Y22_tig00110201pilonHSYRG00048</name>
</gene>
<dbReference type="GO" id="GO:0000159">
    <property type="term" value="C:protein phosphatase type 2A complex"/>
    <property type="evidence" value="ECO:0007669"/>
    <property type="project" value="InterPro"/>
</dbReference>
<protein>
    <recommendedName>
        <fullName evidence="5">Serine/threonine-protein phosphatase 2A 55 kDa regulatory subunit B</fullName>
    </recommendedName>
</protein>
<dbReference type="PANTHER" id="PTHR11871">
    <property type="entry name" value="PROTEIN PHOSPHATASE PP2A REGULATORY SUBUNIT B"/>
    <property type="match status" value="1"/>
</dbReference>